<feature type="region of interest" description="Disordered" evidence="6">
    <location>
        <begin position="135"/>
        <end position="266"/>
    </location>
</feature>
<comment type="caution">
    <text evidence="9">The sequence shown here is derived from an EMBL/GenBank/DDBJ whole genome shotgun (WGS) entry which is preliminary data.</text>
</comment>
<feature type="compositionally biased region" description="Basic and acidic residues" evidence="6">
    <location>
        <begin position="253"/>
        <end position="266"/>
    </location>
</feature>
<feature type="transmembrane region" description="Helical" evidence="7">
    <location>
        <begin position="373"/>
        <end position="396"/>
    </location>
</feature>
<evidence type="ECO:0000313" key="10">
    <source>
        <dbReference type="Proteomes" id="UP001497497"/>
    </source>
</evidence>
<comment type="subcellular location">
    <subcellularLocation>
        <location evidence="1">Membrane</location>
        <topology evidence="1">Multi-pass membrane protein</topology>
    </subcellularLocation>
</comment>
<dbReference type="InterPro" id="IPR053937">
    <property type="entry name" value="GOST_TM"/>
</dbReference>
<proteinExistence type="predicted"/>
<name>A0AAV2H9T6_LYMST</name>
<evidence type="ECO:0000256" key="4">
    <source>
        <dbReference type="ARBA" id="ARBA00022989"/>
    </source>
</evidence>
<dbReference type="AlphaFoldDB" id="A0AAV2H9T6"/>
<evidence type="ECO:0000256" key="3">
    <source>
        <dbReference type="ARBA" id="ARBA00022729"/>
    </source>
</evidence>
<dbReference type="EMBL" id="CAXITT010000071">
    <property type="protein sequence ID" value="CAL1530524.1"/>
    <property type="molecule type" value="Genomic_DNA"/>
</dbReference>
<accession>A0AAV2H9T6</accession>
<feature type="compositionally biased region" description="Basic and acidic residues" evidence="6">
    <location>
        <begin position="151"/>
        <end position="170"/>
    </location>
</feature>
<evidence type="ECO:0000256" key="5">
    <source>
        <dbReference type="ARBA" id="ARBA00023136"/>
    </source>
</evidence>
<keyword evidence="2 7" id="KW-0812">Transmembrane</keyword>
<keyword evidence="5 7" id="KW-0472">Membrane</keyword>
<feature type="transmembrane region" description="Helical" evidence="7">
    <location>
        <begin position="526"/>
        <end position="546"/>
    </location>
</feature>
<evidence type="ECO:0000256" key="1">
    <source>
        <dbReference type="ARBA" id="ARBA00004141"/>
    </source>
</evidence>
<feature type="transmembrane region" description="Helical" evidence="7">
    <location>
        <begin position="341"/>
        <end position="361"/>
    </location>
</feature>
<feature type="transmembrane region" description="Helical" evidence="7">
    <location>
        <begin position="446"/>
        <end position="464"/>
    </location>
</feature>
<keyword evidence="4 7" id="KW-1133">Transmembrane helix</keyword>
<gene>
    <name evidence="9" type="ORF">GSLYS_00004649001</name>
</gene>
<evidence type="ECO:0000313" key="9">
    <source>
        <dbReference type="EMBL" id="CAL1530524.1"/>
    </source>
</evidence>
<dbReference type="InterPro" id="IPR009637">
    <property type="entry name" value="GPR107/GPR108-like"/>
</dbReference>
<protein>
    <recommendedName>
        <fullName evidence="8">GOST seven transmembrane domain-containing protein</fullName>
    </recommendedName>
</protein>
<feature type="transmembrane region" description="Helical" evidence="7">
    <location>
        <begin position="408"/>
        <end position="434"/>
    </location>
</feature>
<feature type="compositionally biased region" description="Basic and acidic residues" evidence="6">
    <location>
        <begin position="177"/>
        <end position="227"/>
    </location>
</feature>
<dbReference type="GO" id="GO:0005794">
    <property type="term" value="C:Golgi apparatus"/>
    <property type="evidence" value="ECO:0007669"/>
    <property type="project" value="TreeGrafter"/>
</dbReference>
<keyword evidence="3" id="KW-0732">Signal</keyword>
<evidence type="ECO:0000256" key="7">
    <source>
        <dbReference type="SAM" id="Phobius"/>
    </source>
</evidence>
<feature type="domain" description="GOST seven transmembrane" evidence="8">
    <location>
        <begin position="340"/>
        <end position="582"/>
    </location>
</feature>
<reference evidence="9 10" key="1">
    <citation type="submission" date="2024-04" db="EMBL/GenBank/DDBJ databases">
        <authorList>
            <consortium name="Genoscope - CEA"/>
            <person name="William W."/>
        </authorList>
    </citation>
    <scope>NUCLEOTIDE SEQUENCE [LARGE SCALE GENOMIC DNA]</scope>
</reference>
<dbReference type="Pfam" id="PF06814">
    <property type="entry name" value="GOST_TM"/>
    <property type="match status" value="1"/>
</dbReference>
<evidence type="ECO:0000256" key="6">
    <source>
        <dbReference type="SAM" id="MobiDB-lite"/>
    </source>
</evidence>
<evidence type="ECO:0000256" key="2">
    <source>
        <dbReference type="ARBA" id="ARBA00022692"/>
    </source>
</evidence>
<feature type="transmembrane region" description="Helical" evidence="7">
    <location>
        <begin position="476"/>
        <end position="498"/>
    </location>
</feature>
<sequence length="637" mass="73010">MAEDILVNMTVNTKLLLLIMLFCNHASGWIHNLKLQTDDRRDIMLTHTFGFLKAGTLTVNVTMFSFRSAGNVTNQPFGFTLDKSKSPGFSSYMESLQKCALNDTDKTTNTVIFRFDFEKMKVVVERRGEDLRELSIVATPPPTKALPVEPDTNKVIKPEDKKSEKHEKTETGAVTKTETDSVSKTDNDKGSKGKTPTDEKKPGGETSKKHSEDSKEGGKSKDTKRALDGQNEDETHSRRKRAVESTVAAVTVDTKKPKEKRDDKPGKPVVAEKIYLNLTKIDTDKYQTFFQVNVAKESEEGLYNLYFHNCMNEKSLVDLSIQIIQKNEFSYLSADEMPIPVLYFVFSVTFFILTVVWFSVLRKANEGVYKIHYLMLVVVFFKSISNLFHGVNMHMIEKTGIHLDAWAILWYIVYLMRGAVLFVTVLLIGAGWAFIKHVFTDREKKLFLIVIPLQILMNVAWVIVEESEEGYSSYDTWNKIFTGVDLLCCFAILFPVIWSIRHLQEASKTDGKAAINLNKLKLFRHFYIMVVAYIYFTRIIGYLLLITLPFRYGWMKDLFEEVFLFFFFTLTGYKFRPTSDNPYLQVPLDSDDEEEIEIDEVVTKSGNTETVVRVNQGRAEAQNTTAMKQRESSHEYD</sequence>
<dbReference type="PANTHER" id="PTHR21229:SF2">
    <property type="entry name" value="RE59932P"/>
    <property type="match status" value="1"/>
</dbReference>
<dbReference type="GO" id="GO:0016020">
    <property type="term" value="C:membrane"/>
    <property type="evidence" value="ECO:0007669"/>
    <property type="project" value="UniProtKB-SubCell"/>
</dbReference>
<evidence type="ECO:0000259" key="8">
    <source>
        <dbReference type="Pfam" id="PF06814"/>
    </source>
</evidence>
<keyword evidence="10" id="KW-1185">Reference proteome</keyword>
<dbReference type="Proteomes" id="UP001497497">
    <property type="component" value="Unassembled WGS sequence"/>
</dbReference>
<dbReference type="PANTHER" id="PTHR21229">
    <property type="entry name" value="LUNG SEVEN TRANSMEMBRANE RECEPTOR"/>
    <property type="match status" value="1"/>
</dbReference>
<organism evidence="9 10">
    <name type="scientific">Lymnaea stagnalis</name>
    <name type="common">Great pond snail</name>
    <name type="synonym">Helix stagnalis</name>
    <dbReference type="NCBI Taxonomy" id="6523"/>
    <lineage>
        <taxon>Eukaryota</taxon>
        <taxon>Metazoa</taxon>
        <taxon>Spiralia</taxon>
        <taxon>Lophotrochozoa</taxon>
        <taxon>Mollusca</taxon>
        <taxon>Gastropoda</taxon>
        <taxon>Heterobranchia</taxon>
        <taxon>Euthyneura</taxon>
        <taxon>Panpulmonata</taxon>
        <taxon>Hygrophila</taxon>
        <taxon>Lymnaeoidea</taxon>
        <taxon>Lymnaeidae</taxon>
        <taxon>Lymnaea</taxon>
    </lineage>
</organism>